<dbReference type="AlphaFoldDB" id="A0A314UR66"/>
<evidence type="ECO:0000313" key="1">
    <source>
        <dbReference type="EMBL" id="PQM40003.1"/>
    </source>
</evidence>
<dbReference type="EMBL" id="PJQY01003112">
    <property type="protein sequence ID" value="PQM40003.1"/>
    <property type="molecule type" value="Genomic_DNA"/>
</dbReference>
<keyword evidence="2" id="KW-1185">Reference proteome</keyword>
<reference evidence="1 2" key="1">
    <citation type="submission" date="2018-02" db="EMBL/GenBank/DDBJ databases">
        <title>Draft genome of wild Prunus yedoensis var. nudiflora.</title>
        <authorList>
            <person name="Baek S."/>
            <person name="Kim J.-H."/>
            <person name="Choi K."/>
            <person name="Kim G.-B."/>
            <person name="Cho A."/>
            <person name="Jang H."/>
            <person name="Shin C.-H."/>
            <person name="Yu H.-J."/>
            <person name="Mun J.-H."/>
        </authorList>
    </citation>
    <scope>NUCLEOTIDE SEQUENCE [LARGE SCALE GENOMIC DNA]</scope>
    <source>
        <strain evidence="2">cv. Jeju island</strain>
        <tissue evidence="1">Leaf</tissue>
    </source>
</reference>
<name>A0A314UR66_PRUYE</name>
<evidence type="ECO:0000313" key="2">
    <source>
        <dbReference type="Proteomes" id="UP000250321"/>
    </source>
</evidence>
<organism evidence="1 2">
    <name type="scientific">Prunus yedoensis var. nudiflora</name>
    <dbReference type="NCBI Taxonomy" id="2094558"/>
    <lineage>
        <taxon>Eukaryota</taxon>
        <taxon>Viridiplantae</taxon>
        <taxon>Streptophyta</taxon>
        <taxon>Embryophyta</taxon>
        <taxon>Tracheophyta</taxon>
        <taxon>Spermatophyta</taxon>
        <taxon>Magnoliopsida</taxon>
        <taxon>eudicotyledons</taxon>
        <taxon>Gunneridae</taxon>
        <taxon>Pentapetalae</taxon>
        <taxon>rosids</taxon>
        <taxon>fabids</taxon>
        <taxon>Rosales</taxon>
        <taxon>Rosaceae</taxon>
        <taxon>Amygdaloideae</taxon>
        <taxon>Amygdaleae</taxon>
        <taxon>Prunus</taxon>
    </lineage>
</organism>
<gene>
    <name evidence="1" type="ORF">Pyn_33077</name>
</gene>
<proteinExistence type="predicted"/>
<dbReference type="Proteomes" id="UP000250321">
    <property type="component" value="Unassembled WGS sequence"/>
</dbReference>
<comment type="caution">
    <text evidence="1">The sequence shown here is derived from an EMBL/GenBank/DDBJ whole genome shotgun (WGS) entry which is preliminary data.</text>
</comment>
<sequence>MAQRGFGCHIFLVHSHPTTIRSEEGLRGRNAMCLCSESDHMSWDIPVALLQTDDSPRLQIGGTH</sequence>
<protein>
    <submittedName>
        <fullName evidence="1">Uncharacterized protein</fullName>
    </submittedName>
</protein>
<accession>A0A314UR66</accession>